<organism evidence="1 2">
    <name type="scientific">Evansella caseinilytica</name>
    <dbReference type="NCBI Taxonomy" id="1503961"/>
    <lineage>
        <taxon>Bacteria</taxon>
        <taxon>Bacillati</taxon>
        <taxon>Bacillota</taxon>
        <taxon>Bacilli</taxon>
        <taxon>Bacillales</taxon>
        <taxon>Bacillaceae</taxon>
        <taxon>Evansella</taxon>
    </lineage>
</organism>
<dbReference type="OrthoDB" id="2967812at2"/>
<name>A0A1H3KVK3_9BACI</name>
<sequence length="134" mass="15602">MESISLTGGVTAKYYSFSDHVVCVDINKNGKHMGSFCSDVNQFLEWDKEEMISLIQQHIKLVESSAILRLRQAEKFPLQDQLEFQYYKHTEDLYCIEILQAGKVVSTFCVDCSSFDEWLEDKEQLFHVVDHLIK</sequence>
<dbReference type="STRING" id="1503961.SAMN05421736_102269"/>
<accession>A0A1H3KVK3</accession>
<evidence type="ECO:0000313" key="2">
    <source>
        <dbReference type="Proteomes" id="UP000198935"/>
    </source>
</evidence>
<dbReference type="AlphaFoldDB" id="A0A1H3KVK3"/>
<dbReference type="EMBL" id="FNPI01000002">
    <property type="protein sequence ID" value="SDY56019.1"/>
    <property type="molecule type" value="Genomic_DNA"/>
</dbReference>
<keyword evidence="2" id="KW-1185">Reference proteome</keyword>
<reference evidence="2" key="1">
    <citation type="submission" date="2016-10" db="EMBL/GenBank/DDBJ databases">
        <authorList>
            <person name="Varghese N."/>
            <person name="Submissions S."/>
        </authorList>
    </citation>
    <scope>NUCLEOTIDE SEQUENCE [LARGE SCALE GENOMIC DNA]</scope>
    <source>
        <strain evidence="2">SP</strain>
    </source>
</reference>
<gene>
    <name evidence="1" type="ORF">SAMN05421736_102269</name>
</gene>
<dbReference type="Proteomes" id="UP000198935">
    <property type="component" value="Unassembled WGS sequence"/>
</dbReference>
<evidence type="ECO:0000313" key="1">
    <source>
        <dbReference type="EMBL" id="SDY56019.1"/>
    </source>
</evidence>
<protein>
    <submittedName>
        <fullName evidence="1">Uncharacterized protein</fullName>
    </submittedName>
</protein>
<proteinExistence type="predicted"/>